<keyword evidence="2" id="KW-0289">Folate biosynthesis</keyword>
<evidence type="ECO:0000256" key="1">
    <source>
        <dbReference type="ARBA" id="ARBA00009503"/>
    </source>
</evidence>
<keyword evidence="5" id="KW-1185">Reference proteome</keyword>
<dbReference type="SUPFAM" id="SSF51717">
    <property type="entry name" value="Dihydropteroate synthetase-like"/>
    <property type="match status" value="1"/>
</dbReference>
<organism evidence="4 5">
    <name type="scientific">Microlunatus ginsengisoli</name>
    <dbReference type="NCBI Taxonomy" id="363863"/>
    <lineage>
        <taxon>Bacteria</taxon>
        <taxon>Bacillati</taxon>
        <taxon>Actinomycetota</taxon>
        <taxon>Actinomycetes</taxon>
        <taxon>Propionibacteriales</taxon>
        <taxon>Propionibacteriaceae</taxon>
        <taxon>Microlunatus</taxon>
    </lineage>
</organism>
<dbReference type="EC" id="2.5.1.15" evidence="2"/>
<dbReference type="PANTHER" id="PTHR20941">
    <property type="entry name" value="FOLATE SYNTHESIS PROTEINS"/>
    <property type="match status" value="1"/>
</dbReference>
<dbReference type="EMBL" id="BAABAB010000001">
    <property type="protein sequence ID" value="GAA3602649.1"/>
    <property type="molecule type" value="Genomic_DNA"/>
</dbReference>
<dbReference type="InterPro" id="IPR011005">
    <property type="entry name" value="Dihydropteroate_synth-like_sf"/>
</dbReference>
<comment type="caution">
    <text evidence="4">The sequence shown here is derived from an EMBL/GenBank/DDBJ whole genome shotgun (WGS) entry which is preliminary data.</text>
</comment>
<name>A0ABP6Z9A0_9ACTN</name>
<reference evidence="5" key="1">
    <citation type="journal article" date="2019" name="Int. J. Syst. Evol. Microbiol.">
        <title>The Global Catalogue of Microorganisms (GCM) 10K type strain sequencing project: providing services to taxonomists for standard genome sequencing and annotation.</title>
        <authorList>
            <consortium name="The Broad Institute Genomics Platform"/>
            <consortium name="The Broad Institute Genome Sequencing Center for Infectious Disease"/>
            <person name="Wu L."/>
            <person name="Ma J."/>
        </authorList>
    </citation>
    <scope>NUCLEOTIDE SEQUENCE [LARGE SCALE GENOMIC DNA]</scope>
    <source>
        <strain evidence="5">JCM 16929</strain>
    </source>
</reference>
<evidence type="ECO:0000256" key="2">
    <source>
        <dbReference type="RuleBase" id="RU361205"/>
    </source>
</evidence>
<keyword evidence="2" id="KW-0460">Magnesium</keyword>
<accession>A0ABP6Z9A0</accession>
<keyword evidence="2" id="KW-0479">Metal-binding</keyword>
<dbReference type="PROSITE" id="PS50972">
    <property type="entry name" value="PTERIN_BINDING"/>
    <property type="match status" value="1"/>
</dbReference>
<dbReference type="InterPro" id="IPR006390">
    <property type="entry name" value="DHP_synth_dom"/>
</dbReference>
<keyword evidence="2" id="KW-0808">Transferase</keyword>
<dbReference type="NCBIfam" id="TIGR01496">
    <property type="entry name" value="DHPS"/>
    <property type="match status" value="1"/>
</dbReference>
<sequence>MPESWFVPTIAAPRRPIGRQVFDFDRQIVVMAIVNRTPDSFFDGGRTYGLESAVAAALAAAEAGAGWVDIGGVPFSPDTPDVAVADEIERVVPVVEAVTAVSDVVVSVDTWRADVAAACLAAGASVVNDTSGLRDPELAAVVAVSEATLVITHSRAEPHVHLRAPRYDDVVTEVRAFLAERIEHAVGLGVPESRIVIDPGHDLNKNTLHSLDLTRRFAEIAALGLPTLAAVSNKDFVGEATGLAKPDRLAPSIAAAAVCALAGARILRMHDVAASVAAATMIECILGFREPAFLAHNV</sequence>
<evidence type="ECO:0000313" key="4">
    <source>
        <dbReference type="EMBL" id="GAA3602649.1"/>
    </source>
</evidence>
<dbReference type="PROSITE" id="PS00792">
    <property type="entry name" value="DHPS_1"/>
    <property type="match status" value="1"/>
</dbReference>
<dbReference type="Pfam" id="PF00809">
    <property type="entry name" value="Pterin_bind"/>
    <property type="match status" value="1"/>
</dbReference>
<comment type="similarity">
    <text evidence="1 2">Belongs to the DHPS family.</text>
</comment>
<comment type="function">
    <text evidence="2">Catalyzes the condensation of para-aminobenzoate (pABA) with 6-hydroxymethyl-7,8-dihydropterin diphosphate (DHPt-PP) to form 7,8-dihydropteroate (H2Pte), the immediate precursor of folate derivatives.</text>
</comment>
<dbReference type="RefSeq" id="WP_344801060.1">
    <property type="nucleotide sequence ID" value="NZ_BAABAB010000001.1"/>
</dbReference>
<comment type="cofactor">
    <cofactor evidence="2">
        <name>Mg(2+)</name>
        <dbReference type="ChEBI" id="CHEBI:18420"/>
    </cofactor>
</comment>
<comment type="pathway">
    <text evidence="2">Cofactor biosynthesis; tetrahydrofolate biosynthesis; 7,8-dihydrofolate from 2-amino-4-hydroxy-6-hydroxymethyl-7,8-dihydropteridine diphosphate and 4-aminobenzoate: step 1/2.</text>
</comment>
<proteinExistence type="inferred from homology"/>
<evidence type="ECO:0000313" key="5">
    <source>
        <dbReference type="Proteomes" id="UP001501490"/>
    </source>
</evidence>
<protein>
    <recommendedName>
        <fullName evidence="2">Dihydropteroate synthase</fullName>
        <shortName evidence="2">DHPS</shortName>
        <ecNumber evidence="2">2.5.1.15</ecNumber>
    </recommendedName>
    <alternativeName>
        <fullName evidence="2">Dihydropteroate pyrophosphorylase</fullName>
    </alternativeName>
</protein>
<evidence type="ECO:0000259" key="3">
    <source>
        <dbReference type="PROSITE" id="PS50972"/>
    </source>
</evidence>
<dbReference type="InterPro" id="IPR000489">
    <property type="entry name" value="Pterin-binding_dom"/>
</dbReference>
<dbReference type="Gene3D" id="3.20.20.20">
    <property type="entry name" value="Dihydropteroate synthase-like"/>
    <property type="match status" value="1"/>
</dbReference>
<dbReference type="PANTHER" id="PTHR20941:SF8">
    <property type="entry name" value="INACTIVE DIHYDROPTEROATE SYNTHASE 2"/>
    <property type="match status" value="1"/>
</dbReference>
<feature type="domain" description="Pterin-binding" evidence="3">
    <location>
        <begin position="28"/>
        <end position="280"/>
    </location>
</feature>
<dbReference type="InterPro" id="IPR045031">
    <property type="entry name" value="DHP_synth-like"/>
</dbReference>
<dbReference type="Proteomes" id="UP001501490">
    <property type="component" value="Unassembled WGS sequence"/>
</dbReference>
<gene>
    <name evidence="4" type="primary">folP_1</name>
    <name evidence="4" type="ORF">GCM10022236_00540</name>
</gene>